<dbReference type="Proteomes" id="UP000838412">
    <property type="component" value="Chromosome 6"/>
</dbReference>
<dbReference type="SUPFAM" id="SSF46689">
    <property type="entry name" value="Homeodomain-like"/>
    <property type="match status" value="1"/>
</dbReference>
<name>A0A8K0A588_BRALA</name>
<dbReference type="AlphaFoldDB" id="A0A8K0A588"/>
<keyword evidence="2" id="KW-1185">Reference proteome</keyword>
<proteinExistence type="predicted"/>
<gene>
    <name evidence="1" type="primary">Hypp3553</name>
    <name evidence="1" type="ORF">BLAG_LOCUS20290</name>
</gene>
<dbReference type="InterPro" id="IPR009057">
    <property type="entry name" value="Homeodomain-like_sf"/>
</dbReference>
<reference evidence="1" key="1">
    <citation type="submission" date="2022-01" db="EMBL/GenBank/DDBJ databases">
        <authorList>
            <person name="Braso-Vives M."/>
        </authorList>
    </citation>
    <scope>NUCLEOTIDE SEQUENCE</scope>
</reference>
<evidence type="ECO:0000313" key="2">
    <source>
        <dbReference type="Proteomes" id="UP000838412"/>
    </source>
</evidence>
<dbReference type="EMBL" id="OV696691">
    <property type="protein sequence ID" value="CAH1266742.1"/>
    <property type="molecule type" value="Genomic_DNA"/>
</dbReference>
<accession>A0A8K0A588</accession>
<sequence length="109" mass="12393">MPRLSYVDKLRAVGQFEAGTRQRDVAALFGVRPGTISKLVAKFRATCDVKDMPPTGRPRATTPEQDRFLTRATLRDRSCLQRGCRHGFSDRYRRSVETSRRALCQLLHG</sequence>
<dbReference type="OrthoDB" id="6095201at2759"/>
<evidence type="ECO:0000313" key="1">
    <source>
        <dbReference type="EMBL" id="CAH1266742.1"/>
    </source>
</evidence>
<organism evidence="1 2">
    <name type="scientific">Branchiostoma lanceolatum</name>
    <name type="common">Common lancelet</name>
    <name type="synonym">Amphioxus lanceolatum</name>
    <dbReference type="NCBI Taxonomy" id="7740"/>
    <lineage>
        <taxon>Eukaryota</taxon>
        <taxon>Metazoa</taxon>
        <taxon>Chordata</taxon>
        <taxon>Cephalochordata</taxon>
        <taxon>Leptocardii</taxon>
        <taxon>Amphioxiformes</taxon>
        <taxon>Branchiostomatidae</taxon>
        <taxon>Branchiostoma</taxon>
    </lineage>
</organism>
<protein>
    <submittedName>
        <fullName evidence="1">Hypp3553 protein</fullName>
    </submittedName>
</protein>